<protein>
    <submittedName>
        <fullName evidence="2">Uncharacterized protein</fullName>
    </submittedName>
</protein>
<dbReference type="AlphaFoldDB" id="A0AA39LYE7"/>
<feature type="signal peptide" evidence="1">
    <location>
        <begin position="1"/>
        <end position="19"/>
    </location>
</feature>
<sequence length="155" mass="17760">MCGFKHLAVLITFITASQACAPLLKQENPLEGAPIPHRRVPLKDTPTGYVRVPTNMEWTGHSEIDNEYLARVNNILAKNTDMKQFLDEHNEAKKNNEKRIVFEKQRGANDKIDLYIYSLFQNKKTCADFLKIVEEIMDGSNHKEKGTKIERKGCN</sequence>
<name>A0AA39LYE7_9BILA</name>
<dbReference type="PROSITE" id="PS51257">
    <property type="entry name" value="PROKAR_LIPOPROTEIN"/>
    <property type="match status" value="1"/>
</dbReference>
<feature type="chain" id="PRO_5041409070" evidence="1">
    <location>
        <begin position="20"/>
        <end position="155"/>
    </location>
</feature>
<evidence type="ECO:0000313" key="3">
    <source>
        <dbReference type="Proteomes" id="UP001175271"/>
    </source>
</evidence>
<organism evidence="2 3">
    <name type="scientific">Steinernema hermaphroditum</name>
    <dbReference type="NCBI Taxonomy" id="289476"/>
    <lineage>
        <taxon>Eukaryota</taxon>
        <taxon>Metazoa</taxon>
        <taxon>Ecdysozoa</taxon>
        <taxon>Nematoda</taxon>
        <taxon>Chromadorea</taxon>
        <taxon>Rhabditida</taxon>
        <taxon>Tylenchina</taxon>
        <taxon>Panagrolaimomorpha</taxon>
        <taxon>Strongyloidoidea</taxon>
        <taxon>Steinernematidae</taxon>
        <taxon>Steinernema</taxon>
    </lineage>
</organism>
<comment type="caution">
    <text evidence="2">The sequence shown here is derived from an EMBL/GenBank/DDBJ whole genome shotgun (WGS) entry which is preliminary data.</text>
</comment>
<evidence type="ECO:0000256" key="1">
    <source>
        <dbReference type="SAM" id="SignalP"/>
    </source>
</evidence>
<reference evidence="2" key="1">
    <citation type="submission" date="2023-06" db="EMBL/GenBank/DDBJ databases">
        <title>Genomic analysis of the entomopathogenic nematode Steinernema hermaphroditum.</title>
        <authorList>
            <person name="Schwarz E.M."/>
            <person name="Heppert J.K."/>
            <person name="Baniya A."/>
            <person name="Schwartz H.T."/>
            <person name="Tan C.-H."/>
            <person name="Antoshechkin I."/>
            <person name="Sternberg P.W."/>
            <person name="Goodrich-Blair H."/>
            <person name="Dillman A.R."/>
        </authorList>
    </citation>
    <scope>NUCLEOTIDE SEQUENCE</scope>
    <source>
        <strain evidence="2">PS9179</strain>
        <tissue evidence="2">Whole animal</tissue>
    </source>
</reference>
<proteinExistence type="predicted"/>
<accession>A0AA39LYE7</accession>
<dbReference type="Proteomes" id="UP001175271">
    <property type="component" value="Unassembled WGS sequence"/>
</dbReference>
<keyword evidence="3" id="KW-1185">Reference proteome</keyword>
<keyword evidence="1" id="KW-0732">Signal</keyword>
<gene>
    <name evidence="2" type="ORF">QR680_007182</name>
</gene>
<evidence type="ECO:0000313" key="2">
    <source>
        <dbReference type="EMBL" id="KAK0414167.1"/>
    </source>
</evidence>
<dbReference type="EMBL" id="JAUCMV010000003">
    <property type="protein sequence ID" value="KAK0414167.1"/>
    <property type="molecule type" value="Genomic_DNA"/>
</dbReference>